<evidence type="ECO:0000313" key="8">
    <source>
        <dbReference type="EMBL" id="GJM61980.1"/>
    </source>
</evidence>
<evidence type="ECO:0000259" key="6">
    <source>
        <dbReference type="Pfam" id="PF01694"/>
    </source>
</evidence>
<evidence type="ECO:0000256" key="4">
    <source>
        <dbReference type="ARBA" id="ARBA00023136"/>
    </source>
</evidence>
<feature type="transmembrane region" description="Helical" evidence="5">
    <location>
        <begin position="194"/>
        <end position="212"/>
    </location>
</feature>
<feature type="transmembrane region" description="Helical" evidence="5">
    <location>
        <begin position="72"/>
        <end position="96"/>
    </location>
</feature>
<dbReference type="PANTHER" id="PTHR43066:SF11">
    <property type="entry name" value="PEPTIDASE S54 RHOMBOID DOMAIN-CONTAINING PROTEIN"/>
    <property type="match status" value="1"/>
</dbReference>
<dbReference type="EMBL" id="BQKE01000001">
    <property type="protein sequence ID" value="GJM61980.1"/>
    <property type="molecule type" value="Genomic_DNA"/>
</dbReference>
<evidence type="ECO:0000256" key="5">
    <source>
        <dbReference type="SAM" id="Phobius"/>
    </source>
</evidence>
<dbReference type="AlphaFoldDB" id="A0AAN4W027"/>
<keyword evidence="2 5" id="KW-0812">Transmembrane</keyword>
<dbReference type="InterPro" id="IPR035952">
    <property type="entry name" value="Rhomboid-like_sf"/>
</dbReference>
<dbReference type="PANTHER" id="PTHR43066">
    <property type="entry name" value="RHOMBOID-RELATED PROTEIN"/>
    <property type="match status" value="1"/>
</dbReference>
<proteinExistence type="predicted"/>
<name>A0AAN4W027_9BACT</name>
<dbReference type="Proteomes" id="UP001310022">
    <property type="component" value="Unassembled WGS sequence"/>
</dbReference>
<feature type="transmembrane region" description="Helical" evidence="5">
    <location>
        <begin position="167"/>
        <end position="188"/>
    </location>
</feature>
<keyword evidence="9" id="KW-1185">Reference proteome</keyword>
<evidence type="ECO:0000259" key="7">
    <source>
        <dbReference type="Pfam" id="PF20216"/>
    </source>
</evidence>
<comment type="caution">
    <text evidence="8">The sequence shown here is derived from an EMBL/GenBank/DDBJ whole genome shotgun (WGS) entry which is preliminary data.</text>
</comment>
<feature type="domain" description="Peptidase S54 rhomboid" evidence="6">
    <location>
        <begin position="69"/>
        <end position="212"/>
    </location>
</feature>
<keyword evidence="8" id="KW-0378">Hydrolase</keyword>
<feature type="domain" description="DUF6576" evidence="7">
    <location>
        <begin position="268"/>
        <end position="301"/>
    </location>
</feature>
<evidence type="ECO:0000256" key="1">
    <source>
        <dbReference type="ARBA" id="ARBA00004141"/>
    </source>
</evidence>
<organism evidence="8 9">
    <name type="scientific">Persicobacter diffluens</name>
    <dbReference type="NCBI Taxonomy" id="981"/>
    <lineage>
        <taxon>Bacteria</taxon>
        <taxon>Pseudomonadati</taxon>
        <taxon>Bacteroidota</taxon>
        <taxon>Cytophagia</taxon>
        <taxon>Cytophagales</taxon>
        <taxon>Persicobacteraceae</taxon>
        <taxon>Persicobacter</taxon>
    </lineage>
</organism>
<evidence type="ECO:0000313" key="9">
    <source>
        <dbReference type="Proteomes" id="UP001310022"/>
    </source>
</evidence>
<keyword evidence="4 5" id="KW-0472">Membrane</keyword>
<reference evidence="8 9" key="1">
    <citation type="submission" date="2021-12" db="EMBL/GenBank/DDBJ databases">
        <title>Genome sequencing of bacteria with rrn-lacking chromosome and rrn-plasmid.</title>
        <authorList>
            <person name="Anda M."/>
            <person name="Iwasaki W."/>
        </authorList>
    </citation>
    <scope>NUCLEOTIDE SEQUENCE [LARGE SCALE GENOMIC DNA]</scope>
    <source>
        <strain evidence="8 9">NBRC 15940</strain>
    </source>
</reference>
<feature type="transmembrane region" description="Helical" evidence="5">
    <location>
        <begin position="142"/>
        <end position="160"/>
    </location>
</feature>
<dbReference type="Gene3D" id="1.20.1540.10">
    <property type="entry name" value="Rhomboid-like"/>
    <property type="match status" value="1"/>
</dbReference>
<dbReference type="Pfam" id="PF20216">
    <property type="entry name" value="DUF6576"/>
    <property type="match status" value="1"/>
</dbReference>
<dbReference type="InterPro" id="IPR046483">
    <property type="entry name" value="DUF6576"/>
</dbReference>
<dbReference type="GO" id="GO:0006508">
    <property type="term" value="P:proteolysis"/>
    <property type="evidence" value="ECO:0007669"/>
    <property type="project" value="UniProtKB-KW"/>
</dbReference>
<keyword evidence="3 5" id="KW-1133">Transmembrane helix</keyword>
<dbReference type="GO" id="GO:0016020">
    <property type="term" value="C:membrane"/>
    <property type="evidence" value="ECO:0007669"/>
    <property type="project" value="UniProtKB-SubCell"/>
</dbReference>
<keyword evidence="8" id="KW-0645">Protease</keyword>
<comment type="subcellular location">
    <subcellularLocation>
        <location evidence="1">Membrane</location>
        <topology evidence="1">Multi-pass membrane protein</topology>
    </subcellularLocation>
</comment>
<accession>A0AAN4W027</accession>
<feature type="transmembrane region" description="Helical" evidence="5">
    <location>
        <begin position="108"/>
        <end position="130"/>
    </location>
</feature>
<evidence type="ECO:0000256" key="3">
    <source>
        <dbReference type="ARBA" id="ARBA00022989"/>
    </source>
</evidence>
<sequence>MNGIFNDFKSTWNRPNNGLIQLILINVTVFFAVLLTQVIMTFAGFEEIYLEMMSYLMIPADIHQFLYKPWTLFTYFFLHEAPFHLLFNMLFLYWFGNIIMEFKGPGKVITLYILGGVAGGLFYLLLYNTLPYFAGDVAGSRMLGASAGVYAIVVGAAALVPNYRVNLLFFGSVAIKYIAAVYVVFSLANSTGGNAGGNIAHLAGAAIGFFYMSNINRHNIDFGNWFSGIGRKFSNLFKRPSKIKVTHKAEYKTNYRYNAKASGNIEVDQAVIDSILDKISESGYESLTKEEKEKLFNASKK</sequence>
<protein>
    <submittedName>
        <fullName evidence="8">Rhomboid family intramembrane serine protease</fullName>
    </submittedName>
</protein>
<dbReference type="InterPro" id="IPR022764">
    <property type="entry name" value="Peptidase_S54_rhomboid_dom"/>
</dbReference>
<evidence type="ECO:0000256" key="2">
    <source>
        <dbReference type="ARBA" id="ARBA00022692"/>
    </source>
</evidence>
<gene>
    <name evidence="8" type="ORF">PEDI_25320</name>
</gene>
<feature type="transmembrane region" description="Helical" evidence="5">
    <location>
        <begin position="18"/>
        <end position="36"/>
    </location>
</feature>
<dbReference type="SUPFAM" id="SSF144091">
    <property type="entry name" value="Rhomboid-like"/>
    <property type="match status" value="1"/>
</dbReference>
<dbReference type="Pfam" id="PF01694">
    <property type="entry name" value="Rhomboid"/>
    <property type="match status" value="1"/>
</dbReference>
<dbReference type="GO" id="GO:0004252">
    <property type="term" value="F:serine-type endopeptidase activity"/>
    <property type="evidence" value="ECO:0007669"/>
    <property type="project" value="InterPro"/>
</dbReference>